<sequence>MAVKCLLISFGPPPRLATLVFIYEEVSAIFMLYSRQLGYDVEDNATLFIIFLCKRKYGIQILLQEFSLDFSLLNHHATTLIVAYNIKIKLCIKCLVRNEKVDDFPELIEGVEYHRNIKKFSFNLYSLLDYVFLALGIVSVSVEKFLYFSHFVVMNTLFDLLILNNLQSLIFALMMNIYIVGKTGAYRTVKNPQTIHIHPSSILAQKVILRSNKKADKRSLNLLLMSYHQSSLPQPWLTAPATMCILTNV</sequence>
<feature type="transmembrane region" description="Helical" evidence="1">
    <location>
        <begin position="162"/>
        <end position="181"/>
    </location>
</feature>
<gene>
    <name evidence="2" type="ORF">IEQ34_011806</name>
</gene>
<accession>A0AAV7GS76</accession>
<evidence type="ECO:0000313" key="3">
    <source>
        <dbReference type="Proteomes" id="UP000775213"/>
    </source>
</evidence>
<name>A0AAV7GS76_DENCH</name>
<dbReference type="EMBL" id="JAGFBR010000011">
    <property type="protein sequence ID" value="KAH0458992.1"/>
    <property type="molecule type" value="Genomic_DNA"/>
</dbReference>
<reference evidence="2 3" key="1">
    <citation type="journal article" date="2021" name="Hortic Res">
        <title>Chromosome-scale assembly of the Dendrobium chrysotoxum genome enhances the understanding of orchid evolution.</title>
        <authorList>
            <person name="Zhang Y."/>
            <person name="Zhang G.Q."/>
            <person name="Zhang D."/>
            <person name="Liu X.D."/>
            <person name="Xu X.Y."/>
            <person name="Sun W.H."/>
            <person name="Yu X."/>
            <person name="Zhu X."/>
            <person name="Wang Z.W."/>
            <person name="Zhao X."/>
            <person name="Zhong W.Y."/>
            <person name="Chen H."/>
            <person name="Yin W.L."/>
            <person name="Huang T."/>
            <person name="Niu S.C."/>
            <person name="Liu Z.J."/>
        </authorList>
    </citation>
    <scope>NUCLEOTIDE SEQUENCE [LARGE SCALE GENOMIC DNA]</scope>
    <source>
        <strain evidence="2">Lindl</strain>
    </source>
</reference>
<evidence type="ECO:0000256" key="1">
    <source>
        <dbReference type="SAM" id="Phobius"/>
    </source>
</evidence>
<keyword evidence="1" id="KW-0812">Transmembrane</keyword>
<keyword evidence="1" id="KW-1133">Transmembrane helix</keyword>
<keyword evidence="1" id="KW-0472">Membrane</keyword>
<keyword evidence="3" id="KW-1185">Reference proteome</keyword>
<dbReference type="Proteomes" id="UP000775213">
    <property type="component" value="Unassembled WGS sequence"/>
</dbReference>
<evidence type="ECO:0000313" key="2">
    <source>
        <dbReference type="EMBL" id="KAH0458992.1"/>
    </source>
</evidence>
<dbReference type="AlphaFoldDB" id="A0AAV7GS76"/>
<feature type="transmembrane region" description="Helical" evidence="1">
    <location>
        <begin position="122"/>
        <end position="142"/>
    </location>
</feature>
<organism evidence="2 3">
    <name type="scientific">Dendrobium chrysotoxum</name>
    <name type="common">Orchid</name>
    <dbReference type="NCBI Taxonomy" id="161865"/>
    <lineage>
        <taxon>Eukaryota</taxon>
        <taxon>Viridiplantae</taxon>
        <taxon>Streptophyta</taxon>
        <taxon>Embryophyta</taxon>
        <taxon>Tracheophyta</taxon>
        <taxon>Spermatophyta</taxon>
        <taxon>Magnoliopsida</taxon>
        <taxon>Liliopsida</taxon>
        <taxon>Asparagales</taxon>
        <taxon>Orchidaceae</taxon>
        <taxon>Epidendroideae</taxon>
        <taxon>Malaxideae</taxon>
        <taxon>Dendrobiinae</taxon>
        <taxon>Dendrobium</taxon>
    </lineage>
</organism>
<protein>
    <submittedName>
        <fullName evidence="2">Uncharacterized protein</fullName>
    </submittedName>
</protein>
<proteinExistence type="predicted"/>
<comment type="caution">
    <text evidence="2">The sequence shown here is derived from an EMBL/GenBank/DDBJ whole genome shotgun (WGS) entry which is preliminary data.</text>
</comment>